<dbReference type="GO" id="GO:0032993">
    <property type="term" value="C:protein-DNA complex"/>
    <property type="evidence" value="ECO:0007669"/>
    <property type="project" value="TreeGrafter"/>
</dbReference>
<evidence type="ECO:0000256" key="2">
    <source>
        <dbReference type="ARBA" id="ARBA00023015"/>
    </source>
</evidence>
<protein>
    <submittedName>
        <fullName evidence="6">LysR family transcriptional regulator</fullName>
    </submittedName>
</protein>
<evidence type="ECO:0000313" key="6">
    <source>
        <dbReference type="EMBL" id="HAE7081501.1"/>
    </source>
</evidence>
<dbReference type="AlphaFoldDB" id="A0A735V228"/>
<feature type="domain" description="HTH lysR-type" evidence="5">
    <location>
        <begin position="1"/>
        <end position="59"/>
    </location>
</feature>
<proteinExistence type="inferred from homology"/>
<keyword evidence="2" id="KW-0805">Transcription regulation</keyword>
<reference evidence="6" key="1">
    <citation type="journal article" date="2018" name="Genome Biol.">
        <title>SKESA: strategic k-mer extension for scrupulous assemblies.</title>
        <authorList>
            <person name="Souvorov A."/>
            <person name="Agarwala R."/>
            <person name="Lipman D.J."/>
        </authorList>
    </citation>
    <scope>NUCLEOTIDE SEQUENCE</scope>
    <source>
        <strain evidence="6">3376-57</strain>
    </source>
</reference>
<dbReference type="PROSITE" id="PS50931">
    <property type="entry name" value="HTH_LYSR"/>
    <property type="match status" value="1"/>
</dbReference>
<dbReference type="PANTHER" id="PTHR30346:SF0">
    <property type="entry name" value="HCA OPERON TRANSCRIPTIONAL ACTIVATOR HCAR"/>
    <property type="match status" value="1"/>
</dbReference>
<dbReference type="SUPFAM" id="SSF53850">
    <property type="entry name" value="Periplasmic binding protein-like II"/>
    <property type="match status" value="1"/>
</dbReference>
<dbReference type="InterPro" id="IPR005119">
    <property type="entry name" value="LysR_subst-bd"/>
</dbReference>
<gene>
    <name evidence="6" type="ORF">GNC10_002112</name>
</gene>
<comment type="caution">
    <text evidence="6">The sequence shown here is derived from an EMBL/GenBank/DDBJ whole genome shotgun (WGS) entry which is preliminary data.</text>
</comment>
<comment type="similarity">
    <text evidence="1">Belongs to the LysR transcriptional regulatory family.</text>
</comment>
<dbReference type="InterPro" id="IPR036390">
    <property type="entry name" value="WH_DNA-bd_sf"/>
</dbReference>
<evidence type="ECO:0000256" key="3">
    <source>
        <dbReference type="ARBA" id="ARBA00023125"/>
    </source>
</evidence>
<dbReference type="GO" id="GO:0003700">
    <property type="term" value="F:DNA-binding transcription factor activity"/>
    <property type="evidence" value="ECO:0007669"/>
    <property type="project" value="InterPro"/>
</dbReference>
<dbReference type="Pfam" id="PF03466">
    <property type="entry name" value="LysR_substrate"/>
    <property type="match status" value="1"/>
</dbReference>
<dbReference type="Pfam" id="PF00126">
    <property type="entry name" value="HTH_1"/>
    <property type="match status" value="1"/>
</dbReference>
<reference evidence="6" key="2">
    <citation type="submission" date="2018-07" db="EMBL/GenBank/DDBJ databases">
        <authorList>
            <consortium name="NCBI Pathogen Detection Project"/>
        </authorList>
    </citation>
    <scope>NUCLEOTIDE SEQUENCE</scope>
    <source>
        <strain evidence="6">3376-57</strain>
    </source>
</reference>
<dbReference type="InterPro" id="IPR036388">
    <property type="entry name" value="WH-like_DNA-bd_sf"/>
</dbReference>
<keyword evidence="4" id="KW-0804">Transcription</keyword>
<evidence type="ECO:0000259" key="5">
    <source>
        <dbReference type="PROSITE" id="PS50931"/>
    </source>
</evidence>
<dbReference type="Gene3D" id="1.10.10.10">
    <property type="entry name" value="Winged helix-like DNA-binding domain superfamily/Winged helix DNA-binding domain"/>
    <property type="match status" value="1"/>
</dbReference>
<sequence length="297" mass="33013">MTLTQIHALLAVLEYGGFTEASKRLYMTQSAVSQAISALEEELGVDILIRERRKEIELTAAGSRIVRHLRAIQRDVNAVKEIAEQEKKNPARTLRIGCFPSACACILPGVIRYFESHHPNVKIIPYEENSTAIIDSLQDGSIDAGFVPFPVNGMYCVPIYRDKFTVVVPENHPLATNSTVTVEELMDEPLIVSKGRYELSIMALFKEKGIEPIFKYEFNHPDTALSFIRQGLGIALLPELTLKATAGKLCSVALEPTFYRQISLLAKEPPVEGSPLFLLQKCMETLTDEGLLYNTSA</sequence>
<dbReference type="PRINTS" id="PR00039">
    <property type="entry name" value="HTHLYSR"/>
</dbReference>
<dbReference type="EMBL" id="DAASUN010000009">
    <property type="protein sequence ID" value="HAE7081501.1"/>
    <property type="molecule type" value="Genomic_DNA"/>
</dbReference>
<dbReference type="SUPFAM" id="SSF46785">
    <property type="entry name" value="Winged helix' DNA-binding domain"/>
    <property type="match status" value="1"/>
</dbReference>
<dbReference type="InterPro" id="IPR000847">
    <property type="entry name" value="LysR_HTH_N"/>
</dbReference>
<evidence type="ECO:0000256" key="1">
    <source>
        <dbReference type="ARBA" id="ARBA00009437"/>
    </source>
</evidence>
<dbReference type="PANTHER" id="PTHR30346">
    <property type="entry name" value="TRANSCRIPTIONAL DUAL REGULATOR HCAR-RELATED"/>
    <property type="match status" value="1"/>
</dbReference>
<dbReference type="Gene3D" id="3.40.190.10">
    <property type="entry name" value="Periplasmic binding protein-like II"/>
    <property type="match status" value="2"/>
</dbReference>
<organism evidence="6">
    <name type="scientific">Salmonella enterica subsp. salamae serovar 42:z:1,5</name>
    <dbReference type="NCBI Taxonomy" id="1967617"/>
    <lineage>
        <taxon>Bacteria</taxon>
        <taxon>Pseudomonadati</taxon>
        <taxon>Pseudomonadota</taxon>
        <taxon>Gammaproteobacteria</taxon>
        <taxon>Enterobacterales</taxon>
        <taxon>Enterobacteriaceae</taxon>
        <taxon>Salmonella</taxon>
    </lineage>
</organism>
<dbReference type="FunFam" id="1.10.10.10:FF:000001">
    <property type="entry name" value="LysR family transcriptional regulator"/>
    <property type="match status" value="1"/>
</dbReference>
<dbReference type="CDD" id="cd05466">
    <property type="entry name" value="PBP2_LTTR_substrate"/>
    <property type="match status" value="1"/>
</dbReference>
<keyword evidence="3" id="KW-0238">DNA-binding</keyword>
<dbReference type="GO" id="GO:0003677">
    <property type="term" value="F:DNA binding"/>
    <property type="evidence" value="ECO:0007669"/>
    <property type="project" value="UniProtKB-KW"/>
</dbReference>
<accession>A0A735V228</accession>
<evidence type="ECO:0000256" key="4">
    <source>
        <dbReference type="ARBA" id="ARBA00023163"/>
    </source>
</evidence>
<name>A0A735V228_SALER</name>